<organism evidence="2 3">
    <name type="scientific">Pleomassaria siparia CBS 279.74</name>
    <dbReference type="NCBI Taxonomy" id="1314801"/>
    <lineage>
        <taxon>Eukaryota</taxon>
        <taxon>Fungi</taxon>
        <taxon>Dikarya</taxon>
        <taxon>Ascomycota</taxon>
        <taxon>Pezizomycotina</taxon>
        <taxon>Dothideomycetes</taxon>
        <taxon>Pleosporomycetidae</taxon>
        <taxon>Pleosporales</taxon>
        <taxon>Pleomassariaceae</taxon>
        <taxon>Pleomassaria</taxon>
    </lineage>
</organism>
<reference evidence="2" key="1">
    <citation type="journal article" date="2020" name="Stud. Mycol.">
        <title>101 Dothideomycetes genomes: a test case for predicting lifestyles and emergence of pathogens.</title>
        <authorList>
            <person name="Haridas S."/>
            <person name="Albert R."/>
            <person name="Binder M."/>
            <person name="Bloem J."/>
            <person name="Labutti K."/>
            <person name="Salamov A."/>
            <person name="Andreopoulos B."/>
            <person name="Baker S."/>
            <person name="Barry K."/>
            <person name="Bills G."/>
            <person name="Bluhm B."/>
            <person name="Cannon C."/>
            <person name="Castanera R."/>
            <person name="Culley D."/>
            <person name="Daum C."/>
            <person name="Ezra D."/>
            <person name="Gonzalez J."/>
            <person name="Henrissat B."/>
            <person name="Kuo A."/>
            <person name="Liang C."/>
            <person name="Lipzen A."/>
            <person name="Lutzoni F."/>
            <person name="Magnuson J."/>
            <person name="Mondo S."/>
            <person name="Nolan M."/>
            <person name="Ohm R."/>
            <person name="Pangilinan J."/>
            <person name="Park H.-J."/>
            <person name="Ramirez L."/>
            <person name="Alfaro M."/>
            <person name="Sun H."/>
            <person name="Tritt A."/>
            <person name="Yoshinaga Y."/>
            <person name="Zwiers L.-H."/>
            <person name="Turgeon B."/>
            <person name="Goodwin S."/>
            <person name="Spatafora J."/>
            <person name="Crous P."/>
            <person name="Grigoriev I."/>
        </authorList>
    </citation>
    <scope>NUCLEOTIDE SEQUENCE</scope>
    <source>
        <strain evidence="2">CBS 279.74</strain>
    </source>
</reference>
<feature type="compositionally biased region" description="Polar residues" evidence="1">
    <location>
        <begin position="367"/>
        <end position="376"/>
    </location>
</feature>
<dbReference type="AlphaFoldDB" id="A0A6G1KIV0"/>
<sequence length="548" mass="62147">MGGHAFHHLHCPRISRDVYLKVREQTSASLGQLFAHVVVPIELPSKQDYGDIDFLVSTPLYATPATPLDWTTMVKKIKFAFDTPHGRRGHLNPSCMYFAIRASGYKHQGSDSKEDDSEDEGEEEIWVQVDVKVCEDAALFSWQQFQLNYASAAKMLGSLVKPLGLTISPVGLHMRVEELETTNMAGSMVFLTNDANEVLKIAGLDRRLLSGGFEENDELYEYLSSSWLFNPAHFAQRLKSDKYADHLEDRSAPWVHFVTEWIPEHYPGYCLPSAAATPEEPDLQTWYSSTRVFLREKAFTAFPSAAVLYYQKRRTCLREIEEQRLRRLLMSVLPSDHQGWTDDIPPPPIIITIKPTLPPSPALAPQESPTPLTFSVDTGLPTPPPSPNPSSAHHHPLSRSPPAGREYIPSPPPSNMSPEARLLCLARWTLFHPLTRTPYLAREPRGKKSIVYWANSQASDEVLVEWAKGMWWIVWARQSYVNWVGQWRSRFRKEDEKAARKVVRVEEGGEGEEEKVAKRAEAKGTREKILGRLVVLNERMHKLGVMCV</sequence>
<evidence type="ECO:0000313" key="2">
    <source>
        <dbReference type="EMBL" id="KAF2712758.1"/>
    </source>
</evidence>
<feature type="region of interest" description="Disordered" evidence="1">
    <location>
        <begin position="355"/>
        <end position="414"/>
    </location>
</feature>
<evidence type="ECO:0000313" key="3">
    <source>
        <dbReference type="Proteomes" id="UP000799428"/>
    </source>
</evidence>
<protein>
    <submittedName>
        <fullName evidence="2">Uncharacterized protein</fullName>
    </submittedName>
</protein>
<proteinExistence type="predicted"/>
<dbReference type="EMBL" id="MU005766">
    <property type="protein sequence ID" value="KAF2712758.1"/>
    <property type="molecule type" value="Genomic_DNA"/>
</dbReference>
<gene>
    <name evidence="2" type="ORF">K504DRAFT_427354</name>
</gene>
<name>A0A6G1KIV0_9PLEO</name>
<keyword evidence="3" id="KW-1185">Reference proteome</keyword>
<dbReference type="OrthoDB" id="4708870at2759"/>
<accession>A0A6G1KIV0</accession>
<evidence type="ECO:0000256" key="1">
    <source>
        <dbReference type="SAM" id="MobiDB-lite"/>
    </source>
</evidence>
<dbReference type="Proteomes" id="UP000799428">
    <property type="component" value="Unassembled WGS sequence"/>
</dbReference>